<keyword evidence="8" id="KW-0804">Transcription</keyword>
<evidence type="ECO:0000256" key="1">
    <source>
        <dbReference type="ARBA" id="ARBA00012418"/>
    </source>
</evidence>
<dbReference type="SUPFAM" id="SSF64484">
    <property type="entry name" value="beta and beta-prime subunits of DNA dependent RNA-polymerase"/>
    <property type="match status" value="1"/>
</dbReference>
<evidence type="ECO:0000313" key="11">
    <source>
        <dbReference type="EMBL" id="QRZ02175.1"/>
    </source>
</evidence>
<dbReference type="Gene3D" id="1.10.1790.20">
    <property type="match status" value="1"/>
</dbReference>
<dbReference type="GO" id="GO:0000428">
    <property type="term" value="C:DNA-directed RNA polymerase complex"/>
    <property type="evidence" value="ECO:0007669"/>
    <property type="project" value="UniProtKB-KW"/>
</dbReference>
<evidence type="ECO:0000256" key="5">
    <source>
        <dbReference type="ARBA" id="ARBA00022695"/>
    </source>
</evidence>
<feature type="domain" description="RNA polymerase Rpb1" evidence="10">
    <location>
        <begin position="93"/>
        <end position="157"/>
    </location>
</feature>
<dbReference type="RefSeq" id="YP_010168644.1">
    <property type="nucleotide sequence ID" value="NC_057582.1"/>
</dbReference>
<dbReference type="InterPro" id="IPR007083">
    <property type="entry name" value="RNA_pol_Rpb1_4"/>
</dbReference>
<organism evidence="11">
    <name type="scientific">Nothoscordum bonariense</name>
    <dbReference type="NCBI Taxonomy" id="1781601"/>
    <lineage>
        <taxon>Eukaryota</taxon>
        <taxon>Viridiplantae</taxon>
        <taxon>Streptophyta</taxon>
        <taxon>Embryophyta</taxon>
        <taxon>Tracheophyta</taxon>
        <taxon>Spermatophyta</taxon>
        <taxon>Magnoliopsida</taxon>
        <taxon>Liliopsida</taxon>
        <taxon>Asparagales</taxon>
        <taxon>Amaryllidaceae</taxon>
        <taxon>Allioideae</taxon>
        <taxon>Gilliesieae</taxon>
        <taxon>Nothoscordum</taxon>
    </lineage>
</organism>
<evidence type="ECO:0000256" key="8">
    <source>
        <dbReference type="ARBA" id="ARBA00023163"/>
    </source>
</evidence>
<feature type="domain" description="RNA polymerase Rpb1" evidence="9">
    <location>
        <begin position="1181"/>
        <end position="1266"/>
    </location>
</feature>
<evidence type="ECO:0000256" key="6">
    <source>
        <dbReference type="ARBA" id="ARBA00022723"/>
    </source>
</evidence>
<dbReference type="Gene3D" id="1.10.274.100">
    <property type="entry name" value="RNA polymerase Rpb1, domain 3"/>
    <property type="match status" value="1"/>
</dbReference>
<feature type="domain" description="RNA polymerase Rpb1" evidence="9">
    <location>
        <begin position="172"/>
        <end position="417"/>
    </location>
</feature>
<dbReference type="GO" id="GO:0003899">
    <property type="term" value="F:DNA-directed RNA polymerase activity"/>
    <property type="evidence" value="ECO:0007669"/>
    <property type="project" value="UniProtKB-EC"/>
</dbReference>
<sequence length="1377" mass="156034">MAERADLVFHNKVIDGTAMKRLISRLIDHFGMAYTSHILDQVKTLGFQQATATSISLGIDDLLTIPSKGWLVQDAEQQSFILEKHHHYGNVHAVEKLRQSIEIWYATSEYLRQEMNPNFRMTDPSNPVHLMSFSGARGNASQVHQLVGMRGLMSDPQGQMIDLPIQSNLREGLSLTEYIISCYGARKGVVDTAVRTSDAGYLTRRLVEVVQHIIVRRTDCGTIRGISVSPRNGVTEKIFVQTLIGRVLADDIYMGIRCIATRNQDIGIGLANRFLTFRAQPIYIRTPFTCRNTSWICQLCYGRSPTHGDLVELGEAVGIIAGQSIGEPGTQLTLRTFHTGGVFTGGTAEHVRAPSNGKIKFNEYLVHPTRTRHGHPAFLCSIDLYVTIESRDILHSVNIPQKSLILVQNDQYVESEQVIAEIRTGGSTFHFKERVRKHIYSESEGEMHWSTDVYHAPEYTYSNVHLLPKTSHLWILAGGPCGSSIMSFSLHKDQDQMNVHSFSVDERDISDLSITNDQIRQKWLDHSGKKDREIFDYSRLDRTISNGHLDFIYPSILQENSDFLTKRRKNRFLIPLQYDQEGEKELIPSFGISIEIPTNGILHRNSILAYFDDPRYRRKSSGITKYGTVEVDSIVKKEDFIEYRGAKEFSPKYQMKVDRFFFIPEEVHILPGSSSIMVRNNSIIGVNTQLALNTNTRSRVGGLVRVERKKKSIELKIFSGDIHFPGETDKISRHSGILIPPRTKKKNSKKSKNWIYVQRITPIKKKYFVLVRPVITYEIADGINLAKLFTQDLLQEKDNVQLRVVNYILYGNGKSIRGIYHTSIQLVRTCLVLNWDQEKRGSIEEVHASLVEVRANNLIRDFIIIELVKSTISYVGKRYDTAGSGLIPDNGLDRTNINPFFYSKVKIPLVTQHQVTVGTLLNRNKALIILSSFNCSQVGPGPFNGSKYNNAAKESNTITPIRDLLGPLGTIVPKIVNFYSSYHLITHNQILLNKYWILDNLKQTFQVLEVLKYCLIDENGRISNPGPWNNIILNPFHLNWCFLHHNYCEETSTIINIGQFICENICLVKYGTHIIKSGQILIVDVDSLVIRSAKPYLATPGATVHGHYGETLSEGDTLVTFIYEKSRSGDITQGLPKVEQILEVRSIGSISMNLERRVEGWNERIPRILGIPWGFLIGAELTIAQSRISLVNKIQKVYRSQGVQIHNRHIEIIVRQVTSKVLVSEDGMSNVFSPGELIGLLRAERAGRALDEAICYRAILLGITRASLNTQSFISEASFQETARVLAKAALRGRIDWLKGLKENVVLGGIIPVGTGFKKLVHRSRQDKSIHFEIKKKNLFELEMRDILLDHREFFCSCTPNNFHDTPEKAFTRFHNS</sequence>
<dbReference type="Pfam" id="PF04998">
    <property type="entry name" value="RNA_pol_Rpb1_5"/>
    <property type="match status" value="2"/>
</dbReference>
<dbReference type="GO" id="GO:0046872">
    <property type="term" value="F:metal ion binding"/>
    <property type="evidence" value="ECO:0007669"/>
    <property type="project" value="UniProtKB-KW"/>
</dbReference>
<dbReference type="PANTHER" id="PTHR34995:SF1">
    <property type="entry name" value="DNA-DIRECTED RNA POLYMERASE SUBUNIT BETA"/>
    <property type="match status" value="1"/>
</dbReference>
<dbReference type="InterPro" id="IPR012756">
    <property type="entry name" value="DNA-dir_RpoC2_beta_pp"/>
</dbReference>
<protein>
    <recommendedName>
        <fullName evidence="1">DNA-directed RNA polymerase</fullName>
        <ecNumber evidence="1">2.7.7.6</ecNumber>
    </recommendedName>
</protein>
<dbReference type="EC" id="2.7.7.6" evidence="1"/>
<evidence type="ECO:0000259" key="10">
    <source>
        <dbReference type="Pfam" id="PF05000"/>
    </source>
</evidence>
<dbReference type="CDD" id="cd02655">
    <property type="entry name" value="RNAP_beta'_C"/>
    <property type="match status" value="1"/>
</dbReference>
<evidence type="ECO:0000256" key="2">
    <source>
        <dbReference type="ARBA" id="ARBA00022478"/>
    </source>
</evidence>
<dbReference type="NCBIfam" id="TIGR02388">
    <property type="entry name" value="rpoC2_cyan"/>
    <property type="match status" value="1"/>
</dbReference>
<dbReference type="InterPro" id="IPR050254">
    <property type="entry name" value="RNA_pol_beta''_euk"/>
</dbReference>
<dbReference type="PANTHER" id="PTHR34995">
    <property type="entry name" value="DNA-DIRECTED RNA POLYMERASE SUBUNIT BETA"/>
    <property type="match status" value="1"/>
</dbReference>
<dbReference type="Gene3D" id="1.10.150.390">
    <property type="match status" value="1"/>
</dbReference>
<dbReference type="InterPro" id="IPR042102">
    <property type="entry name" value="RNA_pol_Rpb1_3_sf"/>
</dbReference>
<dbReference type="GO" id="GO:0003677">
    <property type="term" value="F:DNA binding"/>
    <property type="evidence" value="ECO:0007669"/>
    <property type="project" value="InterPro"/>
</dbReference>
<keyword evidence="7" id="KW-0862">Zinc</keyword>
<evidence type="ECO:0000256" key="4">
    <source>
        <dbReference type="ARBA" id="ARBA00022679"/>
    </source>
</evidence>
<reference evidence="11" key="1">
    <citation type="journal article" name="Sci. Rep.">
        <title>Complete chloroplast genomes shed light on phylogenetic relationships, divergence time, and biogeography of Allioideae (Amaryllidaceae).</title>
        <authorList>
            <person name="Namgung J."/>
            <person name="Do H.D.K."/>
            <person name="Kim C."/>
            <person name="Choi H.J."/>
            <person name="Kim J.H."/>
        </authorList>
    </citation>
    <scope>NUCLEOTIDE SEQUENCE</scope>
</reference>
<dbReference type="FunFam" id="1.10.132.30:FF:000002">
    <property type="entry name" value="DNA-directed RNA polymerase subunit beta"/>
    <property type="match status" value="1"/>
</dbReference>
<dbReference type="HAMAP" id="MF_01324">
    <property type="entry name" value="RNApol_bact_RpoC2"/>
    <property type="match status" value="1"/>
</dbReference>
<proteinExistence type="inferred from homology"/>
<dbReference type="EMBL" id="MT348455">
    <property type="protein sequence ID" value="QRZ02175.1"/>
    <property type="molecule type" value="Genomic_DNA"/>
</dbReference>
<dbReference type="InterPro" id="IPR038120">
    <property type="entry name" value="Rpb1_funnel_sf"/>
</dbReference>
<accession>A0A895G684</accession>
<gene>
    <name evidence="11" type="primary">rpoC2</name>
</gene>
<dbReference type="GO" id="GO:0006351">
    <property type="term" value="P:DNA-templated transcription"/>
    <property type="evidence" value="ECO:0007669"/>
    <property type="project" value="InterPro"/>
</dbReference>
<keyword evidence="4" id="KW-0808">Transferase</keyword>
<evidence type="ECO:0000259" key="9">
    <source>
        <dbReference type="Pfam" id="PF04998"/>
    </source>
</evidence>
<evidence type="ECO:0000256" key="7">
    <source>
        <dbReference type="ARBA" id="ARBA00022833"/>
    </source>
</evidence>
<keyword evidence="3 11" id="KW-0934">Plastid</keyword>
<keyword evidence="6" id="KW-0479">Metal-binding</keyword>
<name>A0A895G684_9ASPA</name>
<geneLocation type="plastid" evidence="11"/>
<keyword evidence="2" id="KW-0240">DNA-directed RNA polymerase</keyword>
<evidence type="ECO:0000256" key="3">
    <source>
        <dbReference type="ARBA" id="ARBA00022640"/>
    </source>
</evidence>
<dbReference type="GeneID" id="67275683"/>
<dbReference type="InterPro" id="IPR007081">
    <property type="entry name" value="RNA_pol_Rpb1_5"/>
</dbReference>
<dbReference type="Pfam" id="PF05000">
    <property type="entry name" value="RNA_pol_Rpb1_4"/>
    <property type="match status" value="1"/>
</dbReference>
<keyword evidence="5" id="KW-0548">Nucleotidyltransferase</keyword>
<dbReference type="Gene3D" id="1.10.132.30">
    <property type="match status" value="1"/>
</dbReference>